<dbReference type="AlphaFoldDB" id="A0AAW0CGA9"/>
<dbReference type="EMBL" id="JAYKXP010000041">
    <property type="protein sequence ID" value="KAK7038977.1"/>
    <property type="molecule type" value="Genomic_DNA"/>
</dbReference>
<feature type="compositionally biased region" description="Acidic residues" evidence="1">
    <location>
        <begin position="350"/>
        <end position="360"/>
    </location>
</feature>
<organism evidence="2 3">
    <name type="scientific">Paramarasmius palmivorus</name>
    <dbReference type="NCBI Taxonomy" id="297713"/>
    <lineage>
        <taxon>Eukaryota</taxon>
        <taxon>Fungi</taxon>
        <taxon>Dikarya</taxon>
        <taxon>Basidiomycota</taxon>
        <taxon>Agaricomycotina</taxon>
        <taxon>Agaricomycetes</taxon>
        <taxon>Agaricomycetidae</taxon>
        <taxon>Agaricales</taxon>
        <taxon>Marasmiineae</taxon>
        <taxon>Marasmiaceae</taxon>
        <taxon>Paramarasmius</taxon>
    </lineage>
</organism>
<accession>A0AAW0CGA9</accession>
<name>A0AAW0CGA9_9AGAR</name>
<sequence length="413" mass="45942">MGNFLQDLDNLICAAIEESRLEDQLHSVLDCLLTTFKQETLVTDARTTVSCSIQVRTVDRKTYAELQSLRAFLTAIPDGALLLHLRRPELLPWERTRCLLSWELKRLLVSKPNSYTDANLYDAWKTTAAIARAESAFQDSIPQLLIQGFCALHAYQAQNTAYVVCLVGMYLTALRFRRPSSKALPALPRNATYGLAKKKGFDAAVRSETGGQEKETDQVEDTNAITEYTVGDTTIVSTLFPDGESEHFPEVILAGEPMVSRDGNGNIRLSDACRYVLSLAHEQGADLLLDRRPSLTFDLPSGSYTPRKHLIDIYTQFIKDWFSDRPSADNVSELSESPEVDSPEYSPYVDDSDNPSDQDGPDLSSAIGLSLRNTRGRTRAFKQAQETRKLQAYNPFDERPPTPGPSAARAPLA</sequence>
<comment type="caution">
    <text evidence="2">The sequence shown here is derived from an EMBL/GenBank/DDBJ whole genome shotgun (WGS) entry which is preliminary data.</text>
</comment>
<evidence type="ECO:0000256" key="1">
    <source>
        <dbReference type="SAM" id="MobiDB-lite"/>
    </source>
</evidence>
<protein>
    <submittedName>
        <fullName evidence="2">Uncharacterized protein</fullName>
    </submittedName>
</protein>
<gene>
    <name evidence="2" type="ORF">VNI00_010369</name>
</gene>
<evidence type="ECO:0000313" key="2">
    <source>
        <dbReference type="EMBL" id="KAK7038977.1"/>
    </source>
</evidence>
<evidence type="ECO:0000313" key="3">
    <source>
        <dbReference type="Proteomes" id="UP001383192"/>
    </source>
</evidence>
<reference evidence="2 3" key="1">
    <citation type="submission" date="2024-01" db="EMBL/GenBank/DDBJ databases">
        <title>A draft genome for a cacao thread blight-causing isolate of Paramarasmius palmivorus.</title>
        <authorList>
            <person name="Baruah I.K."/>
            <person name="Bukari Y."/>
            <person name="Amoako-Attah I."/>
            <person name="Meinhardt L.W."/>
            <person name="Bailey B.A."/>
            <person name="Cohen S.P."/>
        </authorList>
    </citation>
    <scope>NUCLEOTIDE SEQUENCE [LARGE SCALE GENOMIC DNA]</scope>
    <source>
        <strain evidence="2 3">GH-12</strain>
    </source>
</reference>
<dbReference type="Proteomes" id="UP001383192">
    <property type="component" value="Unassembled WGS sequence"/>
</dbReference>
<keyword evidence="3" id="KW-1185">Reference proteome</keyword>
<feature type="region of interest" description="Disordered" evidence="1">
    <location>
        <begin position="328"/>
        <end position="413"/>
    </location>
</feature>
<proteinExistence type="predicted"/>